<dbReference type="CDD" id="cd00067">
    <property type="entry name" value="GAL4"/>
    <property type="match status" value="1"/>
</dbReference>
<evidence type="ECO:0000313" key="5">
    <source>
        <dbReference type="EMBL" id="QYS99617.1"/>
    </source>
</evidence>
<dbReference type="Pfam" id="PF00172">
    <property type="entry name" value="Zn_clus"/>
    <property type="match status" value="1"/>
</dbReference>
<feature type="compositionally biased region" description="Basic and acidic residues" evidence="3">
    <location>
        <begin position="622"/>
        <end position="631"/>
    </location>
</feature>
<gene>
    <name evidence="5" type="ORF">H0G86_006737</name>
</gene>
<reference evidence="5 6" key="1">
    <citation type="journal article" date="2021" name="BMC Genomics">
        <title>Telomere-to-telomere genome assembly of asparaginase-producing Trichoderma simmonsii.</title>
        <authorList>
            <person name="Chung D."/>
            <person name="Kwon Y.M."/>
            <person name="Yang Y."/>
        </authorList>
    </citation>
    <scope>NUCLEOTIDE SEQUENCE [LARGE SCALE GENOMIC DNA]</scope>
    <source>
        <strain evidence="5 6">GH-Sj1</strain>
    </source>
</reference>
<dbReference type="SUPFAM" id="SSF57701">
    <property type="entry name" value="Zn2/Cys6 DNA-binding domain"/>
    <property type="match status" value="1"/>
</dbReference>
<organism evidence="5 6">
    <name type="scientific">Trichoderma simmonsii</name>
    <dbReference type="NCBI Taxonomy" id="1491479"/>
    <lineage>
        <taxon>Eukaryota</taxon>
        <taxon>Fungi</taxon>
        <taxon>Dikarya</taxon>
        <taxon>Ascomycota</taxon>
        <taxon>Pezizomycotina</taxon>
        <taxon>Sordariomycetes</taxon>
        <taxon>Hypocreomycetidae</taxon>
        <taxon>Hypocreales</taxon>
        <taxon>Hypocreaceae</taxon>
        <taxon>Trichoderma</taxon>
    </lineage>
</organism>
<name>A0A8G0PGF5_9HYPO</name>
<accession>A0A8G0PGF5</accession>
<dbReference type="PANTHER" id="PTHR37534">
    <property type="entry name" value="TRANSCRIPTIONAL ACTIVATOR PROTEIN UGA3"/>
    <property type="match status" value="1"/>
</dbReference>
<feature type="compositionally biased region" description="Low complexity" evidence="3">
    <location>
        <begin position="162"/>
        <end position="180"/>
    </location>
</feature>
<feature type="region of interest" description="Disordered" evidence="3">
    <location>
        <begin position="249"/>
        <end position="277"/>
    </location>
</feature>
<protein>
    <recommendedName>
        <fullName evidence="4">Zn(2)-C6 fungal-type domain-containing protein</fullName>
    </recommendedName>
</protein>
<dbReference type="InterPro" id="IPR021858">
    <property type="entry name" value="Fun_TF"/>
</dbReference>
<dbReference type="InterPro" id="IPR036864">
    <property type="entry name" value="Zn2-C6_fun-type_DNA-bd_sf"/>
</dbReference>
<dbReference type="AlphaFoldDB" id="A0A8G0PGF5"/>
<feature type="compositionally biased region" description="Polar residues" evidence="3">
    <location>
        <begin position="256"/>
        <end position="277"/>
    </location>
</feature>
<dbReference type="Proteomes" id="UP000826661">
    <property type="component" value="Chromosome III"/>
</dbReference>
<sequence length="687" mass="76269">MILHLLYEGWSREERLLFDRDQPHISNSLAQQLVLVLLPTSYHHHVTGNSVISQDPMASESHSHTADDSLDGLSTSSHGARKQRMRRKVSRTRTGCMTCKSRRKRCDMTRPCCGDCTRLNLECEWPAVKRIAKTVDGTARTLSSRVGTVHVPEEQGLSSGETSHPGSSVPGPSPDSTSTSILHPGWPHTRADDAPQDLFGGNLFPPQFNPIDDAILQLWAETCAPFLSDDAGQAASSSHRLSTLPLPAATHVPESAPNSSDTISSMPGDSSSTLPDGTTQAQILQYFRDRLASLLSYDQVLFPNAFHAFNATASANIGNSAGRALHCGILALASRHMFNKGQLCYERISEQLGVEGSAIILQRLKDIPKVEKIAEEESITLLAGLLMFVMYKICRGDVWGFESYFTQLKRLCAALFTLEQAPKGLSNTKSSFLENVMYHDSYGCSLYSQGPAIDPEVSTAYTNTQRGIPHALTGLALPLYCILPRIAKLVNQSWAHGNAKWTDQELVEIVSKAEHLEATLEKERIWLENFVRDRPDMASHRYFHDAFRIACLLQIKCFALCLPPDALSVRLLVRNALSLLETMEVLNLPGFVSSHWIIFTVSICSSLAKDDRPDTTPNNCGRPRESNVSDRQRASKLYATAIDKLAFLNMSRSRQIVQRLWDQNQGGRLSVHWLNILADFDWEIIFA</sequence>
<dbReference type="InterPro" id="IPR001138">
    <property type="entry name" value="Zn2Cys6_DnaBD"/>
</dbReference>
<dbReference type="GO" id="GO:0000976">
    <property type="term" value="F:transcription cis-regulatory region binding"/>
    <property type="evidence" value="ECO:0007669"/>
    <property type="project" value="TreeGrafter"/>
</dbReference>
<evidence type="ECO:0000313" key="6">
    <source>
        <dbReference type="Proteomes" id="UP000826661"/>
    </source>
</evidence>
<dbReference type="PANTHER" id="PTHR37534:SF7">
    <property type="entry name" value="TRANSCRIPTIONAL ACTIVATOR PROTEIN UGA3"/>
    <property type="match status" value="1"/>
</dbReference>
<dbReference type="GO" id="GO:0045944">
    <property type="term" value="P:positive regulation of transcription by RNA polymerase II"/>
    <property type="evidence" value="ECO:0007669"/>
    <property type="project" value="TreeGrafter"/>
</dbReference>
<dbReference type="GO" id="GO:0000981">
    <property type="term" value="F:DNA-binding transcription factor activity, RNA polymerase II-specific"/>
    <property type="evidence" value="ECO:0007669"/>
    <property type="project" value="InterPro"/>
</dbReference>
<comment type="subcellular location">
    <subcellularLocation>
        <location evidence="1">Nucleus</location>
    </subcellularLocation>
</comment>
<keyword evidence="2" id="KW-0539">Nucleus</keyword>
<evidence type="ECO:0000256" key="2">
    <source>
        <dbReference type="ARBA" id="ARBA00023242"/>
    </source>
</evidence>
<evidence type="ECO:0000256" key="1">
    <source>
        <dbReference type="ARBA" id="ARBA00004123"/>
    </source>
</evidence>
<feature type="domain" description="Zn(2)-C6 fungal-type" evidence="4">
    <location>
        <begin position="95"/>
        <end position="125"/>
    </location>
</feature>
<evidence type="ECO:0000256" key="3">
    <source>
        <dbReference type="SAM" id="MobiDB-lite"/>
    </source>
</evidence>
<proteinExistence type="predicted"/>
<feature type="region of interest" description="Disordered" evidence="3">
    <location>
        <begin position="144"/>
        <end position="202"/>
    </location>
</feature>
<dbReference type="PROSITE" id="PS50048">
    <property type="entry name" value="ZN2_CY6_FUNGAL_2"/>
    <property type="match status" value="1"/>
</dbReference>
<dbReference type="SMART" id="SM00066">
    <property type="entry name" value="GAL4"/>
    <property type="match status" value="1"/>
</dbReference>
<dbReference type="Gene3D" id="4.10.240.10">
    <property type="entry name" value="Zn(2)-C6 fungal-type DNA-binding domain"/>
    <property type="match status" value="1"/>
</dbReference>
<dbReference type="PROSITE" id="PS00463">
    <property type="entry name" value="ZN2_CY6_FUNGAL_1"/>
    <property type="match status" value="1"/>
</dbReference>
<dbReference type="EMBL" id="CP075866">
    <property type="protein sequence ID" value="QYS99617.1"/>
    <property type="molecule type" value="Genomic_DNA"/>
</dbReference>
<feature type="compositionally biased region" description="Basic residues" evidence="3">
    <location>
        <begin position="79"/>
        <end position="89"/>
    </location>
</feature>
<evidence type="ECO:0000259" key="4">
    <source>
        <dbReference type="PROSITE" id="PS50048"/>
    </source>
</evidence>
<keyword evidence="6" id="KW-1185">Reference proteome</keyword>
<dbReference type="Pfam" id="PF11951">
    <property type="entry name" value="Fungal_trans_2"/>
    <property type="match status" value="1"/>
</dbReference>
<feature type="region of interest" description="Disordered" evidence="3">
    <location>
        <begin position="53"/>
        <end position="89"/>
    </location>
</feature>
<dbReference type="GO" id="GO:0005634">
    <property type="term" value="C:nucleus"/>
    <property type="evidence" value="ECO:0007669"/>
    <property type="project" value="UniProtKB-SubCell"/>
</dbReference>
<dbReference type="GO" id="GO:0008270">
    <property type="term" value="F:zinc ion binding"/>
    <property type="evidence" value="ECO:0007669"/>
    <property type="project" value="InterPro"/>
</dbReference>
<feature type="region of interest" description="Disordered" evidence="3">
    <location>
        <begin position="610"/>
        <end position="631"/>
    </location>
</feature>